<keyword evidence="4 7" id="KW-0863">Zinc-finger</keyword>
<dbReference type="FunFam" id="3.30.160.60:FF:000478">
    <property type="entry name" value="Zinc finger protein 133"/>
    <property type="match status" value="1"/>
</dbReference>
<evidence type="ECO:0000256" key="4">
    <source>
        <dbReference type="ARBA" id="ARBA00022771"/>
    </source>
</evidence>
<feature type="domain" description="C2H2-type" evidence="8">
    <location>
        <begin position="243"/>
        <end position="267"/>
    </location>
</feature>
<gene>
    <name evidence="9" type="primary">ZNF624_0</name>
    <name evidence="9" type="ORF">TNCT_89712</name>
</gene>
<dbReference type="SUPFAM" id="SSF57667">
    <property type="entry name" value="beta-beta-alpha zinc fingers"/>
    <property type="match status" value="2"/>
</dbReference>
<dbReference type="GO" id="GO:0045893">
    <property type="term" value="P:positive regulation of DNA-templated transcription"/>
    <property type="evidence" value="ECO:0007669"/>
    <property type="project" value="UniProtKB-ARBA"/>
</dbReference>
<keyword evidence="10" id="KW-1185">Reference proteome</keyword>
<organism evidence="9 10">
    <name type="scientific">Trichonephila clavata</name>
    <name type="common">Joro spider</name>
    <name type="synonym">Nephila clavata</name>
    <dbReference type="NCBI Taxonomy" id="2740835"/>
    <lineage>
        <taxon>Eukaryota</taxon>
        <taxon>Metazoa</taxon>
        <taxon>Ecdysozoa</taxon>
        <taxon>Arthropoda</taxon>
        <taxon>Chelicerata</taxon>
        <taxon>Arachnida</taxon>
        <taxon>Araneae</taxon>
        <taxon>Araneomorphae</taxon>
        <taxon>Entelegynae</taxon>
        <taxon>Araneoidea</taxon>
        <taxon>Nephilidae</taxon>
        <taxon>Trichonephila</taxon>
    </lineage>
</organism>
<evidence type="ECO:0000256" key="2">
    <source>
        <dbReference type="ARBA" id="ARBA00022723"/>
    </source>
</evidence>
<comment type="subcellular location">
    <subcellularLocation>
        <location evidence="1">Nucleus</location>
    </subcellularLocation>
</comment>
<dbReference type="PROSITE" id="PS50157">
    <property type="entry name" value="ZINC_FINGER_C2H2_2"/>
    <property type="match status" value="3"/>
</dbReference>
<feature type="domain" description="C2H2-type" evidence="8">
    <location>
        <begin position="215"/>
        <end position="242"/>
    </location>
</feature>
<dbReference type="EMBL" id="BMAO01000151">
    <property type="protein sequence ID" value="GFQ64798.1"/>
    <property type="molecule type" value="Genomic_DNA"/>
</dbReference>
<evidence type="ECO:0000256" key="1">
    <source>
        <dbReference type="ARBA" id="ARBA00004123"/>
    </source>
</evidence>
<dbReference type="GO" id="GO:0005634">
    <property type="term" value="C:nucleus"/>
    <property type="evidence" value="ECO:0007669"/>
    <property type="project" value="UniProtKB-SubCell"/>
</dbReference>
<evidence type="ECO:0000256" key="5">
    <source>
        <dbReference type="ARBA" id="ARBA00022833"/>
    </source>
</evidence>
<proteinExistence type="predicted"/>
<dbReference type="InterPro" id="IPR036236">
    <property type="entry name" value="Znf_C2H2_sf"/>
</dbReference>
<keyword evidence="5" id="KW-0862">Zinc</keyword>
<dbReference type="Gene3D" id="3.30.160.60">
    <property type="entry name" value="Classic Zinc Finger"/>
    <property type="match status" value="3"/>
</dbReference>
<evidence type="ECO:0000256" key="7">
    <source>
        <dbReference type="PROSITE-ProRule" id="PRU00042"/>
    </source>
</evidence>
<dbReference type="GO" id="GO:0005694">
    <property type="term" value="C:chromosome"/>
    <property type="evidence" value="ECO:0007669"/>
    <property type="project" value="UniProtKB-ARBA"/>
</dbReference>
<dbReference type="PANTHER" id="PTHR23226:SF416">
    <property type="entry name" value="FI01424P"/>
    <property type="match status" value="1"/>
</dbReference>
<protein>
    <submittedName>
        <fullName evidence="9">Zinc finger protein 624</fullName>
    </submittedName>
</protein>
<reference evidence="9" key="1">
    <citation type="submission" date="2020-07" db="EMBL/GenBank/DDBJ databases">
        <title>Multicomponent nature underlies the extraordinary mechanical properties of spider dragline silk.</title>
        <authorList>
            <person name="Kono N."/>
            <person name="Nakamura H."/>
            <person name="Mori M."/>
            <person name="Yoshida Y."/>
            <person name="Ohtoshi R."/>
            <person name="Malay A.D."/>
            <person name="Moran D.A.P."/>
            <person name="Tomita M."/>
            <person name="Numata K."/>
            <person name="Arakawa K."/>
        </authorList>
    </citation>
    <scope>NUCLEOTIDE SEQUENCE</scope>
</reference>
<dbReference type="PROSITE" id="PS00028">
    <property type="entry name" value="ZINC_FINGER_C2H2_1"/>
    <property type="match status" value="2"/>
</dbReference>
<dbReference type="Pfam" id="PF00096">
    <property type="entry name" value="zf-C2H2"/>
    <property type="match status" value="3"/>
</dbReference>
<evidence type="ECO:0000313" key="10">
    <source>
        <dbReference type="Proteomes" id="UP000887116"/>
    </source>
</evidence>
<comment type="caution">
    <text evidence="9">The sequence shown here is derived from an EMBL/GenBank/DDBJ whole genome shotgun (WGS) entry which is preliminary data.</text>
</comment>
<dbReference type="InterPro" id="IPR013087">
    <property type="entry name" value="Znf_C2H2_type"/>
</dbReference>
<dbReference type="OrthoDB" id="4748970at2759"/>
<keyword evidence="2" id="KW-0479">Metal-binding</keyword>
<evidence type="ECO:0000313" key="9">
    <source>
        <dbReference type="EMBL" id="GFQ64798.1"/>
    </source>
</evidence>
<dbReference type="AlphaFoldDB" id="A0A8X6FQE2"/>
<sequence length="267" mass="31189">MNVNKLQLHNKQKTLQTNQIKYIYLLKKAKFRSWELKTFNKVRFVSIGLEINFPTKRMSLKGCGGISINNIKRYHTTEWISSNVNSSLPRNISRLQDCFKFAITEPKSVNFKMFPNPPRTCSDCGKTFTRQNNLDDLPLKYADISGDIDFPEEDNHAASFLAYYHLNETENIKNQEHDLSILKEKSFKCVRCLKSFRYRTSLFQHVCEGGLQKGFRCKECGKTLARKSSLIGHLRIHTGEKPFKCEHCGKAFTHKHHLHSHMHRHRE</sequence>
<evidence type="ECO:0000256" key="6">
    <source>
        <dbReference type="ARBA" id="ARBA00023242"/>
    </source>
</evidence>
<dbReference type="GO" id="GO:0000978">
    <property type="term" value="F:RNA polymerase II cis-regulatory region sequence-specific DNA binding"/>
    <property type="evidence" value="ECO:0007669"/>
    <property type="project" value="TreeGrafter"/>
</dbReference>
<keyword evidence="3" id="KW-0677">Repeat</keyword>
<name>A0A8X6FQE2_TRICU</name>
<keyword evidence="6" id="KW-0539">Nucleus</keyword>
<dbReference type="Proteomes" id="UP000887116">
    <property type="component" value="Unassembled WGS sequence"/>
</dbReference>
<evidence type="ECO:0000256" key="3">
    <source>
        <dbReference type="ARBA" id="ARBA00022737"/>
    </source>
</evidence>
<dbReference type="PANTHER" id="PTHR23226">
    <property type="entry name" value="ZINC FINGER AND SCAN DOMAIN-CONTAINING"/>
    <property type="match status" value="1"/>
</dbReference>
<accession>A0A8X6FQE2</accession>
<dbReference type="GO" id="GO:0000981">
    <property type="term" value="F:DNA-binding transcription factor activity, RNA polymerase II-specific"/>
    <property type="evidence" value="ECO:0007669"/>
    <property type="project" value="TreeGrafter"/>
</dbReference>
<feature type="domain" description="C2H2-type" evidence="8">
    <location>
        <begin position="187"/>
        <end position="205"/>
    </location>
</feature>
<dbReference type="GO" id="GO:0008270">
    <property type="term" value="F:zinc ion binding"/>
    <property type="evidence" value="ECO:0007669"/>
    <property type="project" value="UniProtKB-KW"/>
</dbReference>
<dbReference type="FunFam" id="3.30.160.60:FF:001732">
    <property type="entry name" value="Zgc:162936"/>
    <property type="match status" value="1"/>
</dbReference>
<evidence type="ECO:0000259" key="8">
    <source>
        <dbReference type="PROSITE" id="PS50157"/>
    </source>
</evidence>
<dbReference type="SMART" id="SM00355">
    <property type="entry name" value="ZnF_C2H2"/>
    <property type="match status" value="3"/>
</dbReference>